<dbReference type="AlphaFoldDB" id="A0A1Q5ZSR2"/>
<dbReference type="STRING" id="1302689.RG47T_0244"/>
<dbReference type="InterPro" id="IPR039442">
    <property type="entry name" value="Mrr-like_dom"/>
</dbReference>
<dbReference type="OrthoDB" id="8450256at2"/>
<accession>A0A1Q5ZSR2</accession>
<evidence type="ECO:0000313" key="2">
    <source>
        <dbReference type="EMBL" id="OKS84809.1"/>
    </source>
</evidence>
<organism evidence="2 3">
    <name type="scientific">Mucilaginibacter polytrichastri</name>
    <dbReference type="NCBI Taxonomy" id="1302689"/>
    <lineage>
        <taxon>Bacteria</taxon>
        <taxon>Pseudomonadati</taxon>
        <taxon>Bacteroidota</taxon>
        <taxon>Sphingobacteriia</taxon>
        <taxon>Sphingobacteriales</taxon>
        <taxon>Sphingobacteriaceae</taxon>
        <taxon>Mucilaginibacter</taxon>
    </lineage>
</organism>
<sequence length="141" mass="16272">MNENGFTWAKLDWKDFQRISLFLYREDHDDPAIEEYLRQGHFQAGIDLLSFKQESGRYVCIQCKHTDLTLSKLKSAVNLFLSEEFGDKTDTFIITTTADLQKKSANQTWINQQKIALREHKGVCYGDVDHLIPGQTDQAIS</sequence>
<evidence type="ECO:0000259" key="1">
    <source>
        <dbReference type="Pfam" id="PF13156"/>
    </source>
</evidence>
<evidence type="ECO:0000313" key="3">
    <source>
        <dbReference type="Proteomes" id="UP000186720"/>
    </source>
</evidence>
<dbReference type="Proteomes" id="UP000186720">
    <property type="component" value="Unassembled WGS sequence"/>
</dbReference>
<dbReference type="RefSeq" id="WP_074487519.1">
    <property type="nucleotide sequence ID" value="NZ_FPAM01000001.1"/>
</dbReference>
<keyword evidence="3" id="KW-1185">Reference proteome</keyword>
<reference evidence="2 3" key="1">
    <citation type="submission" date="2016-11" db="EMBL/GenBank/DDBJ databases">
        <title>Whole Genome Sequencing of Mucilaginibacter polytrichastri RG4-7(T) isolated from the moss sample.</title>
        <authorList>
            <person name="Li Y."/>
        </authorList>
    </citation>
    <scope>NUCLEOTIDE SEQUENCE [LARGE SCALE GENOMIC DNA]</scope>
    <source>
        <strain evidence="2 3">RG4-7</strain>
    </source>
</reference>
<name>A0A1Q5ZSR2_9SPHI</name>
<protein>
    <recommendedName>
        <fullName evidence="1">Mrr-like domain-containing protein</fullName>
    </recommendedName>
</protein>
<comment type="caution">
    <text evidence="2">The sequence shown here is derived from an EMBL/GenBank/DDBJ whole genome shotgun (WGS) entry which is preliminary data.</text>
</comment>
<gene>
    <name evidence="2" type="ORF">RG47T_0244</name>
</gene>
<dbReference type="EMBL" id="MPPL01000001">
    <property type="protein sequence ID" value="OKS84809.1"/>
    <property type="molecule type" value="Genomic_DNA"/>
</dbReference>
<dbReference type="Pfam" id="PF13156">
    <property type="entry name" value="Mrr_cat_2"/>
    <property type="match status" value="1"/>
</dbReference>
<proteinExistence type="predicted"/>
<feature type="domain" description="Mrr-like" evidence="1">
    <location>
        <begin position="39"/>
        <end position="114"/>
    </location>
</feature>